<accession>A0A558GIG7</accession>
<dbReference type="InterPro" id="IPR029058">
    <property type="entry name" value="AB_hydrolase_fold"/>
</dbReference>
<name>A0A558GIG7_9CORY</name>
<dbReference type="GO" id="GO:0016042">
    <property type="term" value="P:lipid catabolic process"/>
    <property type="evidence" value="ECO:0007669"/>
    <property type="project" value="InterPro"/>
</dbReference>
<dbReference type="Proteomes" id="UP000320531">
    <property type="component" value="Unassembled WGS sequence"/>
</dbReference>
<reference evidence="2 3" key="1">
    <citation type="submission" date="2019-07" db="EMBL/GenBank/DDBJ databases">
        <title>Draft genome of C. aurimucosum strain 14-2523.</title>
        <authorList>
            <person name="Pacheco L.G.C."/>
            <person name="Aguiar E.R.G.R."/>
            <person name="Navas J."/>
            <person name="Santos C.S."/>
            <person name="Rocha D.J.P.G."/>
        </authorList>
    </citation>
    <scope>NUCLEOTIDE SEQUENCE [LARGE SCALE GENOMIC DNA]</scope>
    <source>
        <strain evidence="2 3">14-2523</strain>
    </source>
</reference>
<dbReference type="SUPFAM" id="SSF53474">
    <property type="entry name" value="alpha/beta-Hydrolases"/>
    <property type="match status" value="1"/>
</dbReference>
<evidence type="ECO:0000256" key="1">
    <source>
        <dbReference type="SAM" id="SignalP"/>
    </source>
</evidence>
<feature type="chain" id="PRO_5022024254" evidence="1">
    <location>
        <begin position="26"/>
        <end position="276"/>
    </location>
</feature>
<dbReference type="InterPro" id="IPR002918">
    <property type="entry name" value="Lipase_EstA/Esterase_EstB"/>
</dbReference>
<dbReference type="EMBL" id="VMTY01000017">
    <property type="protein sequence ID" value="TVU56676.1"/>
    <property type="molecule type" value="Genomic_DNA"/>
</dbReference>
<dbReference type="Gene3D" id="3.40.50.1820">
    <property type="entry name" value="alpha/beta hydrolase"/>
    <property type="match status" value="1"/>
</dbReference>
<dbReference type="GO" id="GO:0016787">
    <property type="term" value="F:hydrolase activity"/>
    <property type="evidence" value="ECO:0007669"/>
    <property type="project" value="UniProtKB-KW"/>
</dbReference>
<keyword evidence="2" id="KW-0378">Hydrolase</keyword>
<gene>
    <name evidence="2" type="ORF">FQK23_06515</name>
</gene>
<sequence length="276" mass="29465">MKNGFLQRAFLAILLGTAAPVPAHAQTIETSAAQDLGINDPDCKPTGSVTEPVVLLHGTSANAADWNDLIPKLTEQGMCVWAFDYGAEDITYQNAYDYMKGIADLDSSGREIAGHIEHIREVTGAHKVNLVGFSQGGLHTKTFTQLYGSAEEVNRVVTIGANFHGTTWGDRATPLSTAAKIAPDVVDFLGTSAGIQQLQGSDFMEDLNQLPDTAPGVTYTSIYSPADNTVTPNRTSELTAVPGADVANVESAPVEHGQLPHDPRVHEQIIWGLTRS</sequence>
<feature type="signal peptide" evidence="1">
    <location>
        <begin position="1"/>
        <end position="25"/>
    </location>
</feature>
<evidence type="ECO:0000313" key="2">
    <source>
        <dbReference type="EMBL" id="TVU56676.1"/>
    </source>
</evidence>
<keyword evidence="1" id="KW-0732">Signal</keyword>
<dbReference type="InterPro" id="IPR053228">
    <property type="entry name" value="Stereospecific_Lipase"/>
</dbReference>
<dbReference type="Pfam" id="PF01674">
    <property type="entry name" value="Lipase_2"/>
    <property type="match status" value="1"/>
</dbReference>
<protein>
    <submittedName>
        <fullName evidence="2">Alpha/beta fold hydrolase</fullName>
    </submittedName>
</protein>
<proteinExistence type="predicted"/>
<evidence type="ECO:0000313" key="3">
    <source>
        <dbReference type="Proteomes" id="UP000320531"/>
    </source>
</evidence>
<dbReference type="PANTHER" id="PTHR37574:SF1">
    <property type="entry name" value="LIPASE B"/>
    <property type="match status" value="1"/>
</dbReference>
<dbReference type="PANTHER" id="PTHR37574">
    <property type="entry name" value="LIPASE B"/>
    <property type="match status" value="1"/>
</dbReference>
<organism evidence="2 3">
    <name type="scientific">Corynebacterium aurimucosum</name>
    <dbReference type="NCBI Taxonomy" id="169292"/>
    <lineage>
        <taxon>Bacteria</taxon>
        <taxon>Bacillati</taxon>
        <taxon>Actinomycetota</taxon>
        <taxon>Actinomycetes</taxon>
        <taxon>Mycobacteriales</taxon>
        <taxon>Corynebacteriaceae</taxon>
        <taxon>Corynebacterium</taxon>
    </lineage>
</organism>
<dbReference type="AlphaFoldDB" id="A0A558GIG7"/>
<comment type="caution">
    <text evidence="2">The sequence shown here is derived from an EMBL/GenBank/DDBJ whole genome shotgun (WGS) entry which is preliminary data.</text>
</comment>